<dbReference type="PANTHER" id="PTHR46225">
    <property type="entry name" value="C3H4 TYPE ZINC FINGER PROTEIN"/>
    <property type="match status" value="1"/>
</dbReference>
<evidence type="ECO:0000256" key="1">
    <source>
        <dbReference type="ARBA" id="ARBA00022723"/>
    </source>
</evidence>
<dbReference type="Proteomes" id="UP001159364">
    <property type="component" value="Linkage Group LG01"/>
</dbReference>
<keyword evidence="6" id="KW-0812">Transmembrane</keyword>
<evidence type="ECO:0000313" key="8">
    <source>
        <dbReference type="EMBL" id="KAJ8773570.1"/>
    </source>
</evidence>
<feature type="transmembrane region" description="Helical" evidence="6">
    <location>
        <begin position="107"/>
        <end position="127"/>
    </location>
</feature>
<dbReference type="EMBL" id="JAIWQS010000001">
    <property type="protein sequence ID" value="KAJ8773570.1"/>
    <property type="molecule type" value="Genomic_DNA"/>
</dbReference>
<keyword evidence="2 4" id="KW-0863">Zinc-finger</keyword>
<dbReference type="AlphaFoldDB" id="A0AAV8U5H4"/>
<dbReference type="InterPro" id="IPR001841">
    <property type="entry name" value="Znf_RING"/>
</dbReference>
<evidence type="ECO:0000256" key="4">
    <source>
        <dbReference type="PROSITE-ProRule" id="PRU00175"/>
    </source>
</evidence>
<evidence type="ECO:0000256" key="3">
    <source>
        <dbReference type="ARBA" id="ARBA00022833"/>
    </source>
</evidence>
<dbReference type="SMART" id="SM00184">
    <property type="entry name" value="RING"/>
    <property type="match status" value="1"/>
</dbReference>
<feature type="domain" description="RING-type" evidence="7">
    <location>
        <begin position="362"/>
        <end position="403"/>
    </location>
</feature>
<dbReference type="InterPro" id="IPR011016">
    <property type="entry name" value="Znf_RING-CH"/>
</dbReference>
<feature type="compositionally biased region" description="Low complexity" evidence="5">
    <location>
        <begin position="70"/>
        <end position="89"/>
    </location>
</feature>
<dbReference type="PANTHER" id="PTHR46225:SF2">
    <property type="entry name" value="C3H4 TYPE ZINC FINGER PROTEIN"/>
    <property type="match status" value="1"/>
</dbReference>
<feature type="transmembrane region" description="Helical" evidence="6">
    <location>
        <begin position="139"/>
        <end position="159"/>
    </location>
</feature>
<dbReference type="GO" id="GO:0008270">
    <property type="term" value="F:zinc ion binding"/>
    <property type="evidence" value="ECO:0007669"/>
    <property type="project" value="UniProtKB-KW"/>
</dbReference>
<reference evidence="8 9" key="1">
    <citation type="submission" date="2021-09" db="EMBL/GenBank/DDBJ databases">
        <title>Genomic insights and catalytic innovation underlie evolution of tropane alkaloids biosynthesis.</title>
        <authorList>
            <person name="Wang Y.-J."/>
            <person name="Tian T."/>
            <person name="Huang J.-P."/>
            <person name="Huang S.-X."/>
        </authorList>
    </citation>
    <scope>NUCLEOTIDE SEQUENCE [LARGE SCALE GENOMIC DNA]</scope>
    <source>
        <strain evidence="8">KIB-2018</strain>
        <tissue evidence="8">Leaf</tissue>
    </source>
</reference>
<dbReference type="SMART" id="SM00744">
    <property type="entry name" value="RINGv"/>
    <property type="match status" value="1"/>
</dbReference>
<feature type="transmembrane region" description="Helical" evidence="6">
    <location>
        <begin position="231"/>
        <end position="249"/>
    </location>
</feature>
<dbReference type="PROSITE" id="PS50089">
    <property type="entry name" value="ZF_RING_2"/>
    <property type="match status" value="1"/>
</dbReference>
<evidence type="ECO:0000313" key="9">
    <source>
        <dbReference type="Proteomes" id="UP001159364"/>
    </source>
</evidence>
<keyword evidence="6" id="KW-0472">Membrane</keyword>
<keyword evidence="6" id="KW-1133">Transmembrane helix</keyword>
<keyword evidence="3" id="KW-0862">Zinc</keyword>
<comment type="caution">
    <text evidence="8">The sequence shown here is derived from an EMBL/GenBank/DDBJ whole genome shotgun (WGS) entry which is preliminary data.</text>
</comment>
<gene>
    <name evidence="8" type="ORF">K2173_005816</name>
</gene>
<feature type="transmembrane region" description="Helical" evidence="6">
    <location>
        <begin position="261"/>
        <end position="294"/>
    </location>
</feature>
<evidence type="ECO:0000256" key="2">
    <source>
        <dbReference type="ARBA" id="ARBA00022771"/>
    </source>
</evidence>
<proteinExistence type="predicted"/>
<feature type="region of interest" description="Disordered" evidence="5">
    <location>
        <begin position="66"/>
        <end position="97"/>
    </location>
</feature>
<organism evidence="8 9">
    <name type="scientific">Erythroxylum novogranatense</name>
    <dbReference type="NCBI Taxonomy" id="1862640"/>
    <lineage>
        <taxon>Eukaryota</taxon>
        <taxon>Viridiplantae</taxon>
        <taxon>Streptophyta</taxon>
        <taxon>Embryophyta</taxon>
        <taxon>Tracheophyta</taxon>
        <taxon>Spermatophyta</taxon>
        <taxon>Magnoliopsida</taxon>
        <taxon>eudicotyledons</taxon>
        <taxon>Gunneridae</taxon>
        <taxon>Pentapetalae</taxon>
        <taxon>rosids</taxon>
        <taxon>fabids</taxon>
        <taxon>Malpighiales</taxon>
        <taxon>Erythroxylaceae</taxon>
        <taxon>Erythroxylum</taxon>
    </lineage>
</organism>
<dbReference type="FunFam" id="3.30.40.10:FF:000348">
    <property type="entry name" value="E3 ubiquitin-protein ligase"/>
    <property type="match status" value="1"/>
</dbReference>
<evidence type="ECO:0000259" key="7">
    <source>
        <dbReference type="PROSITE" id="PS50089"/>
    </source>
</evidence>
<evidence type="ECO:0000256" key="6">
    <source>
        <dbReference type="SAM" id="Phobius"/>
    </source>
</evidence>
<protein>
    <recommendedName>
        <fullName evidence="7">RING-type domain-containing protein</fullName>
    </recommendedName>
</protein>
<keyword evidence="1" id="KW-0479">Metal-binding</keyword>
<sequence length="449" mass="49417">MDVGPLEQGSEIQIDVYPLLMERLECVNGSDHTVDIPHSMDGSVAASHDRSYSRFEASSYEDSSVSNVRVPVSQPSTSSSNGPNSQNSSFIRRGEARRRRSPLNSGLWISVELVLTVSQIIASIVVLSISRDEHPHAPLFEWIVGYASGCLATLPLLYWRYCHRNQTLDQDSSQPRQTSTHINVPAGLFALSVTRASEGEDRRNAVPSTRGSQYARAFNARLKLLMDYYKMGLDCFFAVWFVVGNVWIFGGHSSANEAPNLYRLCIVFLTFSCIGYAMPFILCATICCCLPCIISILGFREDLSQTRGATSEAIDALPTYKFKSSKNGNRDDIDNNSPAGDGGVVAAGTENERAISGEDAVCCICLAKYVNNDDLRELPCAHFFHKECVDKWLKISASCPLCKSELGDSVSVSGSISGQQLAFCQNPLTSHSMPTSYLLLFLLFYLENE</sequence>
<dbReference type="InterPro" id="IPR013083">
    <property type="entry name" value="Znf_RING/FYVE/PHD"/>
</dbReference>
<dbReference type="Gene3D" id="3.30.40.10">
    <property type="entry name" value="Zinc/RING finger domain, C3HC4 (zinc finger)"/>
    <property type="match status" value="1"/>
</dbReference>
<evidence type="ECO:0000256" key="5">
    <source>
        <dbReference type="SAM" id="MobiDB-lite"/>
    </source>
</evidence>
<keyword evidence="9" id="KW-1185">Reference proteome</keyword>
<dbReference type="Pfam" id="PF13639">
    <property type="entry name" value="zf-RING_2"/>
    <property type="match status" value="1"/>
</dbReference>
<name>A0AAV8U5H4_9ROSI</name>
<accession>A0AAV8U5H4</accession>
<dbReference type="SUPFAM" id="SSF57850">
    <property type="entry name" value="RING/U-box"/>
    <property type="match status" value="1"/>
</dbReference>